<keyword evidence="2" id="KW-0032">Aminotransferase</keyword>
<dbReference type="NCBIfam" id="NF005486">
    <property type="entry name" value="PRK07093.1"/>
    <property type="match status" value="1"/>
</dbReference>
<evidence type="ECO:0000313" key="2">
    <source>
        <dbReference type="EMBL" id="TKT94117.1"/>
    </source>
</evidence>
<gene>
    <name evidence="2" type="ORF">FDK13_02585</name>
</gene>
<feature type="domain" description="Chorismate-utilising enzyme C-terminal" evidence="1">
    <location>
        <begin position="77"/>
        <end position="321"/>
    </location>
</feature>
<keyword evidence="3" id="KW-1185">Reference proteome</keyword>
<dbReference type="InterPro" id="IPR019999">
    <property type="entry name" value="Anth_synth_I-like"/>
</dbReference>
<protein>
    <submittedName>
        <fullName evidence="2">Aminodeoxychorismate synthase component I</fullName>
        <ecNumber evidence="2">2.6.1.85</ecNumber>
    </submittedName>
</protein>
<comment type="caution">
    <text evidence="2">The sequence shown here is derived from an EMBL/GenBank/DDBJ whole genome shotgun (WGS) entry which is preliminary data.</text>
</comment>
<dbReference type="EMBL" id="SZVO01000001">
    <property type="protein sequence ID" value="TKT94117.1"/>
    <property type="molecule type" value="Genomic_DNA"/>
</dbReference>
<dbReference type="PRINTS" id="PR00095">
    <property type="entry name" value="ANTSNTHASEI"/>
</dbReference>
<organism evidence="2 3">
    <name type="scientific">Dyadobacter frigoris</name>
    <dbReference type="NCBI Taxonomy" id="2576211"/>
    <lineage>
        <taxon>Bacteria</taxon>
        <taxon>Pseudomonadati</taxon>
        <taxon>Bacteroidota</taxon>
        <taxon>Cytophagia</taxon>
        <taxon>Cytophagales</taxon>
        <taxon>Spirosomataceae</taxon>
        <taxon>Dyadobacter</taxon>
    </lineage>
</organism>
<dbReference type="Gene3D" id="3.60.120.10">
    <property type="entry name" value="Anthranilate synthase"/>
    <property type="match status" value="1"/>
</dbReference>
<proteinExistence type="predicted"/>
<dbReference type="PANTHER" id="PTHR11236:SF50">
    <property type="entry name" value="AMINODEOXYCHORISMATE SYNTHASE COMPONENT 1"/>
    <property type="match status" value="1"/>
</dbReference>
<accession>A0A4U6DCL9</accession>
<dbReference type="RefSeq" id="WP_137338406.1">
    <property type="nucleotide sequence ID" value="NZ_BSQH01000001.1"/>
</dbReference>
<dbReference type="Proteomes" id="UP000304900">
    <property type="component" value="Unassembled WGS sequence"/>
</dbReference>
<dbReference type="SUPFAM" id="SSF56322">
    <property type="entry name" value="ADC synthase"/>
    <property type="match status" value="1"/>
</dbReference>
<name>A0A4U6DCL9_9BACT</name>
<dbReference type="GO" id="GO:0046820">
    <property type="term" value="F:4-amino-4-deoxychorismate synthase activity"/>
    <property type="evidence" value="ECO:0007669"/>
    <property type="project" value="UniProtKB-EC"/>
</dbReference>
<dbReference type="EC" id="2.6.1.85" evidence="2"/>
<evidence type="ECO:0000313" key="3">
    <source>
        <dbReference type="Proteomes" id="UP000304900"/>
    </source>
</evidence>
<dbReference type="PANTHER" id="PTHR11236">
    <property type="entry name" value="AMINOBENZOATE/ANTHRANILATE SYNTHASE"/>
    <property type="match status" value="1"/>
</dbReference>
<dbReference type="InterPro" id="IPR005801">
    <property type="entry name" value="ADC_synthase"/>
</dbReference>
<dbReference type="GO" id="GO:0000162">
    <property type="term" value="P:L-tryptophan biosynthetic process"/>
    <property type="evidence" value="ECO:0007669"/>
    <property type="project" value="TreeGrafter"/>
</dbReference>
<keyword evidence="2" id="KW-0808">Transferase</keyword>
<reference evidence="2 3" key="1">
    <citation type="submission" date="2019-05" db="EMBL/GenBank/DDBJ databases">
        <title>Dyadobacter AR-3-8 sp. nov., isolated from arctic soil.</title>
        <authorList>
            <person name="Chaudhary D.K."/>
        </authorList>
    </citation>
    <scope>NUCLEOTIDE SEQUENCE [LARGE SCALE GENOMIC DNA]</scope>
    <source>
        <strain evidence="2 3">AR-3-8</strain>
    </source>
</reference>
<dbReference type="OrthoDB" id="9803598at2"/>
<dbReference type="Pfam" id="PF00425">
    <property type="entry name" value="Chorismate_bind"/>
    <property type="match status" value="1"/>
</dbReference>
<evidence type="ECO:0000259" key="1">
    <source>
        <dbReference type="Pfam" id="PF00425"/>
    </source>
</evidence>
<dbReference type="InterPro" id="IPR015890">
    <property type="entry name" value="Chorismate_C"/>
</dbReference>
<sequence>MTNTIQNFSECLNDWGKRKIPFVFLIDFLLQKPVARRLDEVDASEILFDFDGFTNYSLKNKDESLPDFHFRKNPISFDDYQMKFNHVVKNLKAGNSFLVNLSVPTPIETNLGLKDIFEHSKAPYRFWLKDQFVCFSPEIFIKIKGKRISSFPMKGTIDASFPNAEKVILSDPKEAAEHATIVDLIRNDISIVADKVWVERYRYIEQIETHQKTLLQVSSEIAGILPDNFDRKFGDLLLKLLPAGSISGAPKPSTLQIIKDAEGYERGYYTGIMGYFDGENFESAVMIRYIENQNGKLVFKSGGGITAKSDAKSEYQELIDKVYLPFAHVPSIVL</sequence>
<dbReference type="AlphaFoldDB" id="A0A4U6DCL9"/>